<evidence type="ECO:0000256" key="5">
    <source>
        <dbReference type="RuleBase" id="RU364068"/>
    </source>
</evidence>
<dbReference type="GO" id="GO:0046872">
    <property type="term" value="F:metal ion binding"/>
    <property type="evidence" value="ECO:0007669"/>
    <property type="project" value="UniProtKB-KW"/>
</dbReference>
<comment type="cofactor">
    <cofactor evidence="2 4 5">
        <name>Mg(2+)</name>
        <dbReference type="ChEBI" id="CHEBI:18420"/>
    </cofactor>
</comment>
<dbReference type="AlphaFoldDB" id="A0A6I6MKR5"/>
<dbReference type="EMBL" id="CP047045">
    <property type="protein sequence ID" value="QGZ93544.1"/>
    <property type="molecule type" value="Genomic_DNA"/>
</dbReference>
<comment type="similarity">
    <text evidence="3 5">Belongs to the inositol monophosphatase superfamily.</text>
</comment>
<evidence type="ECO:0000313" key="7">
    <source>
        <dbReference type="Proteomes" id="UP000431269"/>
    </source>
</evidence>
<dbReference type="PANTHER" id="PTHR20854:SF4">
    <property type="entry name" value="INOSITOL-1-MONOPHOSPHATASE-RELATED"/>
    <property type="match status" value="1"/>
</dbReference>
<dbReference type="GO" id="GO:0008934">
    <property type="term" value="F:inositol monophosphate 1-phosphatase activity"/>
    <property type="evidence" value="ECO:0007669"/>
    <property type="project" value="InterPro"/>
</dbReference>
<dbReference type="KEGG" id="tsv:DSM104635_00356"/>
<feature type="binding site" evidence="4">
    <location>
        <position position="88"/>
    </location>
    <ligand>
        <name>Mg(2+)</name>
        <dbReference type="ChEBI" id="CHEBI:18420"/>
        <label>1</label>
        <note>catalytic</note>
    </ligand>
</feature>
<proteinExistence type="inferred from homology"/>
<sequence length="272" mass="28289">MSPLLTAMSEAARAAGEGLVADSARVRTELVVQNKIGPDFVSQADLRAEATIKAILAEHAPDYAFHGEEGGRVGGEHSDLTWLVDPLDGTTNFLWGAPLFGTCIALARGDEVLAGVINMPVLGELLWAEQGKGAFLNGKPIRVSDKTRIEDAVIAFGIPHAGKPGHDLFREEMGRLSRKATGVRRTGSAAVDLAYVACGRWDAYVERIVAAWDMAAGVGIIIEAGGAATDADGNPLKLHGGSVCAGAPALIAPLTAEMRAAGASLDSERAKA</sequence>
<evidence type="ECO:0000256" key="4">
    <source>
        <dbReference type="PIRSR" id="PIRSR600760-2"/>
    </source>
</evidence>
<feature type="binding site" evidence="4">
    <location>
        <position position="87"/>
    </location>
    <ligand>
        <name>Mg(2+)</name>
        <dbReference type="ChEBI" id="CHEBI:18420"/>
        <label>1</label>
        <note>catalytic</note>
    </ligand>
</feature>
<comment type="catalytic activity">
    <reaction evidence="1 5">
        <text>a myo-inositol phosphate + H2O = myo-inositol + phosphate</text>
        <dbReference type="Rhea" id="RHEA:24056"/>
        <dbReference type="ChEBI" id="CHEBI:15377"/>
        <dbReference type="ChEBI" id="CHEBI:17268"/>
        <dbReference type="ChEBI" id="CHEBI:43474"/>
        <dbReference type="ChEBI" id="CHEBI:84139"/>
        <dbReference type="EC" id="3.1.3.25"/>
    </reaction>
</comment>
<dbReference type="Pfam" id="PF00459">
    <property type="entry name" value="Inositol_P"/>
    <property type="match status" value="1"/>
</dbReference>
<keyword evidence="5 6" id="KW-0378">Hydrolase</keyword>
<dbReference type="InterPro" id="IPR000760">
    <property type="entry name" value="Inositol_monophosphatase-like"/>
</dbReference>
<feature type="binding site" evidence="4">
    <location>
        <position position="85"/>
    </location>
    <ligand>
        <name>Mg(2+)</name>
        <dbReference type="ChEBI" id="CHEBI:18420"/>
        <label>1</label>
        <note>catalytic</note>
    </ligand>
</feature>
<keyword evidence="7" id="KW-1185">Reference proteome</keyword>
<protein>
    <recommendedName>
        <fullName evidence="5">Inositol-1-monophosphatase</fullName>
        <ecNumber evidence="5">3.1.3.25</ecNumber>
    </recommendedName>
</protein>
<evidence type="ECO:0000256" key="3">
    <source>
        <dbReference type="ARBA" id="ARBA00009759"/>
    </source>
</evidence>
<dbReference type="CDD" id="cd01639">
    <property type="entry name" value="IMPase"/>
    <property type="match status" value="1"/>
</dbReference>
<feature type="binding site" evidence="4">
    <location>
        <position position="68"/>
    </location>
    <ligand>
        <name>Mg(2+)</name>
        <dbReference type="ChEBI" id="CHEBI:18420"/>
        <label>1</label>
        <note>catalytic</note>
    </ligand>
</feature>
<dbReference type="GO" id="GO:0007165">
    <property type="term" value="P:signal transduction"/>
    <property type="evidence" value="ECO:0007669"/>
    <property type="project" value="TreeGrafter"/>
</dbReference>
<gene>
    <name evidence="6" type="primary">suhB_1</name>
    <name evidence="6" type="ORF">DSM104635_00356</name>
</gene>
<keyword evidence="4 5" id="KW-0479">Metal-binding</keyword>
<feature type="binding site" evidence="4">
    <location>
        <position position="213"/>
    </location>
    <ligand>
        <name>Mg(2+)</name>
        <dbReference type="ChEBI" id="CHEBI:18420"/>
        <label>1</label>
        <note>catalytic</note>
    </ligand>
</feature>
<accession>A0A6I6MKR5</accession>
<organism evidence="6 7">
    <name type="scientific">Terricaulis silvestris</name>
    <dbReference type="NCBI Taxonomy" id="2686094"/>
    <lineage>
        <taxon>Bacteria</taxon>
        <taxon>Pseudomonadati</taxon>
        <taxon>Pseudomonadota</taxon>
        <taxon>Alphaproteobacteria</taxon>
        <taxon>Caulobacterales</taxon>
        <taxon>Caulobacteraceae</taxon>
        <taxon>Terricaulis</taxon>
    </lineage>
</organism>
<dbReference type="SUPFAM" id="SSF56655">
    <property type="entry name" value="Carbohydrate phosphatase"/>
    <property type="match status" value="1"/>
</dbReference>
<dbReference type="Proteomes" id="UP000431269">
    <property type="component" value="Chromosome"/>
</dbReference>
<evidence type="ECO:0000256" key="1">
    <source>
        <dbReference type="ARBA" id="ARBA00001033"/>
    </source>
</evidence>
<name>A0A6I6MKR5_9CAUL</name>
<keyword evidence="4 5" id="KW-0460">Magnesium</keyword>
<dbReference type="RefSeq" id="WP_158764546.1">
    <property type="nucleotide sequence ID" value="NZ_CP047045.1"/>
</dbReference>
<dbReference type="Gene3D" id="3.40.190.80">
    <property type="match status" value="1"/>
</dbReference>
<reference evidence="7" key="1">
    <citation type="submission" date="2019-12" db="EMBL/GenBank/DDBJ databases">
        <title>Complete genome of Terracaulis silvestris 0127_4.</title>
        <authorList>
            <person name="Vieira S."/>
            <person name="Riedel T."/>
            <person name="Sproer C."/>
            <person name="Pascual J."/>
            <person name="Boedeker C."/>
            <person name="Overmann J."/>
        </authorList>
    </citation>
    <scope>NUCLEOTIDE SEQUENCE [LARGE SCALE GENOMIC DNA]</scope>
    <source>
        <strain evidence="7">0127_4</strain>
    </source>
</reference>
<dbReference type="Gene3D" id="3.30.540.10">
    <property type="entry name" value="Fructose-1,6-Bisphosphatase, subunit A, domain 1"/>
    <property type="match status" value="1"/>
</dbReference>
<evidence type="ECO:0000256" key="2">
    <source>
        <dbReference type="ARBA" id="ARBA00001946"/>
    </source>
</evidence>
<evidence type="ECO:0000313" key="6">
    <source>
        <dbReference type="EMBL" id="QGZ93544.1"/>
    </source>
</evidence>
<dbReference type="PRINTS" id="PR00377">
    <property type="entry name" value="IMPHPHTASES"/>
</dbReference>
<dbReference type="EC" id="3.1.3.25" evidence="5"/>
<dbReference type="PANTHER" id="PTHR20854">
    <property type="entry name" value="INOSITOL MONOPHOSPHATASE"/>
    <property type="match status" value="1"/>
</dbReference>
<dbReference type="InterPro" id="IPR033942">
    <property type="entry name" value="IMPase"/>
</dbReference>
<dbReference type="GO" id="GO:0006020">
    <property type="term" value="P:inositol metabolic process"/>
    <property type="evidence" value="ECO:0007669"/>
    <property type="project" value="TreeGrafter"/>
</dbReference>